<gene>
    <name evidence="1" type="ORF">SDC9_147051</name>
</gene>
<dbReference type="EMBL" id="VSSQ01045922">
    <property type="protein sequence ID" value="MPM99856.1"/>
    <property type="molecule type" value="Genomic_DNA"/>
</dbReference>
<reference evidence="1" key="1">
    <citation type="submission" date="2019-08" db="EMBL/GenBank/DDBJ databases">
        <authorList>
            <person name="Kucharzyk K."/>
            <person name="Murdoch R.W."/>
            <person name="Higgins S."/>
            <person name="Loffler F."/>
        </authorList>
    </citation>
    <scope>NUCLEOTIDE SEQUENCE</scope>
</reference>
<name>A0A645EDP4_9ZZZZ</name>
<sequence length="60" mass="6813">MDIAVRYQRRPDAKLGKTQRVHGTLSRHFDAGNKIFMFEERVDETSETAALVLKHKGNAA</sequence>
<protein>
    <submittedName>
        <fullName evidence="1">Uncharacterized protein</fullName>
    </submittedName>
</protein>
<proteinExistence type="predicted"/>
<evidence type="ECO:0000313" key="1">
    <source>
        <dbReference type="EMBL" id="MPM99856.1"/>
    </source>
</evidence>
<organism evidence="1">
    <name type="scientific">bioreactor metagenome</name>
    <dbReference type="NCBI Taxonomy" id="1076179"/>
    <lineage>
        <taxon>unclassified sequences</taxon>
        <taxon>metagenomes</taxon>
        <taxon>ecological metagenomes</taxon>
    </lineage>
</organism>
<comment type="caution">
    <text evidence="1">The sequence shown here is derived from an EMBL/GenBank/DDBJ whole genome shotgun (WGS) entry which is preliminary data.</text>
</comment>
<accession>A0A645EDP4</accession>
<dbReference type="AlphaFoldDB" id="A0A645EDP4"/>